<feature type="domain" description="NAD-dependent epimerase/dehydratase" evidence="3">
    <location>
        <begin position="13"/>
        <end position="279"/>
    </location>
</feature>
<dbReference type="InterPro" id="IPR036291">
    <property type="entry name" value="NAD(P)-bd_dom_sf"/>
</dbReference>
<dbReference type="InterPro" id="IPR001509">
    <property type="entry name" value="Epimerase_deHydtase"/>
</dbReference>
<evidence type="ECO:0000256" key="2">
    <source>
        <dbReference type="ARBA" id="ARBA00023445"/>
    </source>
</evidence>
<dbReference type="OrthoDB" id="2735536at2759"/>
<dbReference type="Proteomes" id="UP001049176">
    <property type="component" value="Chromosome 9"/>
</dbReference>
<dbReference type="PANTHER" id="PTHR10366">
    <property type="entry name" value="NAD DEPENDENT EPIMERASE/DEHYDRATASE"/>
    <property type="match status" value="1"/>
</dbReference>
<dbReference type="RefSeq" id="XP_043004302.1">
    <property type="nucleotide sequence ID" value="XM_043158947.1"/>
</dbReference>
<comment type="similarity">
    <text evidence="2">Belongs to the NAD(P)-dependent epimerase/dehydratase family. Dihydroflavonol-4-reductase subfamily.</text>
</comment>
<dbReference type="PANTHER" id="PTHR10366:SF564">
    <property type="entry name" value="STEROL-4-ALPHA-CARBOXYLATE 3-DEHYDROGENASE, DECARBOXYLATING"/>
    <property type="match status" value="1"/>
</dbReference>
<dbReference type="KEGG" id="more:E1B28_013770"/>
<gene>
    <name evidence="4" type="ORF">E1B28_013770</name>
</gene>
<evidence type="ECO:0000313" key="4">
    <source>
        <dbReference type="EMBL" id="KAG7087831.1"/>
    </source>
</evidence>
<evidence type="ECO:0000259" key="3">
    <source>
        <dbReference type="Pfam" id="PF01370"/>
    </source>
</evidence>
<keyword evidence="1" id="KW-0560">Oxidoreductase</keyword>
<comment type="caution">
    <text evidence="4">The sequence shown here is derived from an EMBL/GenBank/DDBJ whole genome shotgun (WGS) entry which is preliminary data.</text>
</comment>
<accession>A0A9P7RRA8</accession>
<dbReference type="GO" id="GO:0016616">
    <property type="term" value="F:oxidoreductase activity, acting on the CH-OH group of donors, NAD or NADP as acceptor"/>
    <property type="evidence" value="ECO:0007669"/>
    <property type="project" value="TreeGrafter"/>
</dbReference>
<dbReference type="InterPro" id="IPR050425">
    <property type="entry name" value="NAD(P)_dehydrat-like"/>
</dbReference>
<organism evidence="4 5">
    <name type="scientific">Marasmius oreades</name>
    <name type="common">fairy-ring Marasmius</name>
    <dbReference type="NCBI Taxonomy" id="181124"/>
    <lineage>
        <taxon>Eukaryota</taxon>
        <taxon>Fungi</taxon>
        <taxon>Dikarya</taxon>
        <taxon>Basidiomycota</taxon>
        <taxon>Agaricomycotina</taxon>
        <taxon>Agaricomycetes</taxon>
        <taxon>Agaricomycetidae</taxon>
        <taxon>Agaricales</taxon>
        <taxon>Marasmiineae</taxon>
        <taxon>Marasmiaceae</taxon>
        <taxon>Marasmius</taxon>
    </lineage>
</organism>
<keyword evidence="5" id="KW-1185">Reference proteome</keyword>
<evidence type="ECO:0000313" key="5">
    <source>
        <dbReference type="Proteomes" id="UP001049176"/>
    </source>
</evidence>
<name>A0A9P7RRA8_9AGAR</name>
<proteinExistence type="inferred from homology"/>
<protein>
    <recommendedName>
        <fullName evidence="3">NAD-dependent epimerase/dehydratase domain-containing protein</fullName>
    </recommendedName>
</protein>
<sequence>MPAVQPSSSSSLVLVTGATGYIAAWVARCLLVHGYDVRGTVRSTSKGQQLLEIFQKLTGYGGPKFGKFDLVIVEDIAKEGAFDEAVKGVDAVEHVASPFHFDADDPNDIIEPAVKGTVGILQSVSKFGEKVKRVVITSSCGAISVANGKPVTFDETNWNDVSVKQAREQGKKALGVTKYRASKTLAEKAVWDFVSANPSLLWDIVTINPPFVFGPTTNHVPSPENLGTSATDWYKTLMTQDAGGKSLEFLATKRFCWIDVRDVGEAHVRALAKEEAGGNRIIISTEPFCWQEFLDIANSLTPSPYTKHPLARGNPGAGSSAEPLCIYKADRAKELLGMSNEEGADWKYKTKEETTRDTLAEFAAKGW</sequence>
<reference evidence="4" key="1">
    <citation type="journal article" date="2021" name="Genome Biol. Evol.">
        <title>The assembled and annotated genome of the fairy-ring fungus Marasmius oreades.</title>
        <authorList>
            <person name="Hiltunen M."/>
            <person name="Ament-Velasquez S.L."/>
            <person name="Johannesson H."/>
        </authorList>
    </citation>
    <scope>NUCLEOTIDE SEQUENCE</scope>
    <source>
        <strain evidence="4">03SP1</strain>
    </source>
</reference>
<dbReference type="SUPFAM" id="SSF51735">
    <property type="entry name" value="NAD(P)-binding Rossmann-fold domains"/>
    <property type="match status" value="1"/>
</dbReference>
<dbReference type="Pfam" id="PF01370">
    <property type="entry name" value="Epimerase"/>
    <property type="match status" value="1"/>
</dbReference>
<dbReference type="Gene3D" id="3.40.50.720">
    <property type="entry name" value="NAD(P)-binding Rossmann-like Domain"/>
    <property type="match status" value="1"/>
</dbReference>
<dbReference type="GeneID" id="66082845"/>
<dbReference type="EMBL" id="CM032189">
    <property type="protein sequence ID" value="KAG7087831.1"/>
    <property type="molecule type" value="Genomic_DNA"/>
</dbReference>
<evidence type="ECO:0000256" key="1">
    <source>
        <dbReference type="ARBA" id="ARBA00023002"/>
    </source>
</evidence>
<dbReference type="AlphaFoldDB" id="A0A9P7RRA8"/>